<dbReference type="GO" id="GO:0016791">
    <property type="term" value="F:phosphatase activity"/>
    <property type="evidence" value="ECO:0007669"/>
    <property type="project" value="TreeGrafter"/>
</dbReference>
<protein>
    <recommendedName>
        <fullName evidence="6">Lysophosphatidic acid phosphatase type 6</fullName>
    </recommendedName>
</protein>
<comment type="caution">
    <text evidence="4">The sequence shown here is derived from an EMBL/GenBank/DDBJ whole genome shotgun (WGS) entry which is preliminary data.</text>
</comment>
<dbReference type="EMBL" id="JABANP010000081">
    <property type="protein sequence ID" value="KAF4691276.1"/>
    <property type="molecule type" value="Genomic_DNA"/>
</dbReference>
<name>A0A7J6P6A8_PEROL</name>
<evidence type="ECO:0000256" key="1">
    <source>
        <dbReference type="ARBA" id="ARBA00005375"/>
    </source>
</evidence>
<dbReference type="CDD" id="cd07061">
    <property type="entry name" value="HP_HAP_like"/>
    <property type="match status" value="1"/>
</dbReference>
<dbReference type="OrthoDB" id="448207at2759"/>
<dbReference type="InterPro" id="IPR000560">
    <property type="entry name" value="His_Pase_clade-2"/>
</dbReference>
<sequence>MRILAPSLFGALTALGAAQAPPLPEDEATYYCNSAMMWDAPPPRQGDSGAQLTRVVVFGRHGSRAPVFTLPCWPGDETSYTCKTESSFGFVNSRFGGQSPSFKRIRDKRGVNLPSREFRCFWIVEYASDSPYQIPEEPEVMFRSTDVPRVYESAGALAWGMFPELSNDDPFDVMSIIVADKRSDTMIPSATVCPGLDDALDEFYESSEAEERAELRFSECWVSHVCPTVPSSPKTVPPEFDEPLFKIIEREAVYWVNGRYSTTRKLQRLAYGPFIEDLLEDLREPRRRLSVYLGHDLGPPNSVMDTLQLTWMDSGNRCASSWPPFGALLIMEIYTDNQVRFVYNGRVASVEGIGECRGKALCSYEAIVHHLTHIVPSESECRGSRVTHE</sequence>
<evidence type="ECO:0000313" key="5">
    <source>
        <dbReference type="Proteomes" id="UP000541610"/>
    </source>
</evidence>
<keyword evidence="2" id="KW-0378">Hydrolase</keyword>
<evidence type="ECO:0000256" key="3">
    <source>
        <dbReference type="SAM" id="SignalP"/>
    </source>
</evidence>
<dbReference type="InterPro" id="IPR029033">
    <property type="entry name" value="His_PPase_superfam"/>
</dbReference>
<proteinExistence type="inferred from homology"/>
<reference evidence="4 5" key="1">
    <citation type="submission" date="2020-04" db="EMBL/GenBank/DDBJ databases">
        <title>Perkinsus olseni comparative genomics.</title>
        <authorList>
            <person name="Bogema D.R."/>
        </authorList>
    </citation>
    <scope>NUCLEOTIDE SEQUENCE [LARGE SCALE GENOMIC DNA]</scope>
    <source>
        <strain evidence="4">00978-12</strain>
    </source>
</reference>
<keyword evidence="3" id="KW-0732">Signal</keyword>
<evidence type="ECO:0000313" key="4">
    <source>
        <dbReference type="EMBL" id="KAF4691276.1"/>
    </source>
</evidence>
<dbReference type="PANTHER" id="PTHR11567">
    <property type="entry name" value="ACID PHOSPHATASE-RELATED"/>
    <property type="match status" value="1"/>
</dbReference>
<gene>
    <name evidence="4" type="ORF">FOZ60_015813</name>
</gene>
<evidence type="ECO:0008006" key="6">
    <source>
        <dbReference type="Google" id="ProtNLM"/>
    </source>
</evidence>
<accession>A0A7J6P6A8</accession>
<dbReference type="AlphaFoldDB" id="A0A7J6P6A8"/>
<evidence type="ECO:0000256" key="2">
    <source>
        <dbReference type="ARBA" id="ARBA00022801"/>
    </source>
</evidence>
<dbReference type="Gene3D" id="3.40.50.1240">
    <property type="entry name" value="Phosphoglycerate mutase-like"/>
    <property type="match status" value="1"/>
</dbReference>
<comment type="similarity">
    <text evidence="1">Belongs to the histidine acid phosphatase family.</text>
</comment>
<dbReference type="SUPFAM" id="SSF53254">
    <property type="entry name" value="Phosphoglycerate mutase-like"/>
    <property type="match status" value="1"/>
</dbReference>
<dbReference type="Proteomes" id="UP000541610">
    <property type="component" value="Unassembled WGS sequence"/>
</dbReference>
<organism evidence="4 5">
    <name type="scientific">Perkinsus olseni</name>
    <name type="common">Perkinsus atlanticus</name>
    <dbReference type="NCBI Taxonomy" id="32597"/>
    <lineage>
        <taxon>Eukaryota</taxon>
        <taxon>Sar</taxon>
        <taxon>Alveolata</taxon>
        <taxon>Perkinsozoa</taxon>
        <taxon>Perkinsea</taxon>
        <taxon>Perkinsida</taxon>
        <taxon>Perkinsidae</taxon>
        <taxon>Perkinsus</taxon>
    </lineage>
</organism>
<feature type="chain" id="PRO_5029834531" description="Lysophosphatidic acid phosphatase type 6" evidence="3">
    <location>
        <begin position="19"/>
        <end position="389"/>
    </location>
</feature>
<dbReference type="PANTHER" id="PTHR11567:SF110">
    <property type="entry name" value="2-PHOSPHOXYLOSE PHOSPHATASE 1"/>
    <property type="match status" value="1"/>
</dbReference>
<feature type="signal peptide" evidence="3">
    <location>
        <begin position="1"/>
        <end position="18"/>
    </location>
</feature>
<dbReference type="InterPro" id="IPR050645">
    <property type="entry name" value="Histidine_acid_phosphatase"/>
</dbReference>